<keyword evidence="3 8" id="KW-0812">Transmembrane</keyword>
<comment type="pathway">
    <text evidence="2">Carotenoid biosynthesis.</text>
</comment>
<evidence type="ECO:0000256" key="6">
    <source>
        <dbReference type="ARBA" id="ARBA00023136"/>
    </source>
</evidence>
<keyword evidence="6 8" id="KW-0472">Membrane</keyword>
<protein>
    <recommendedName>
        <fullName evidence="9">Lycopene cyclase domain-containing protein</fullName>
    </recommendedName>
</protein>
<organism evidence="10 11">
    <name type="scientific">Agromyces salentinus</name>
    <dbReference type="NCBI Taxonomy" id="269421"/>
    <lineage>
        <taxon>Bacteria</taxon>
        <taxon>Bacillati</taxon>
        <taxon>Actinomycetota</taxon>
        <taxon>Actinomycetes</taxon>
        <taxon>Micrococcales</taxon>
        <taxon>Microbacteriaceae</taxon>
        <taxon>Agromyces</taxon>
    </lineage>
</organism>
<evidence type="ECO:0000256" key="1">
    <source>
        <dbReference type="ARBA" id="ARBA00004141"/>
    </source>
</evidence>
<keyword evidence="11" id="KW-1185">Reference proteome</keyword>
<feature type="transmembrane region" description="Helical" evidence="8">
    <location>
        <begin position="6"/>
        <end position="23"/>
    </location>
</feature>
<dbReference type="Proteomes" id="UP001501746">
    <property type="component" value="Unassembled WGS sequence"/>
</dbReference>
<evidence type="ECO:0000256" key="2">
    <source>
        <dbReference type="ARBA" id="ARBA00004829"/>
    </source>
</evidence>
<accession>A0ABN2MSE8</accession>
<comment type="caution">
    <text evidence="10">The sequence shown here is derived from an EMBL/GenBank/DDBJ whole genome shotgun (WGS) entry which is preliminary data.</text>
</comment>
<evidence type="ECO:0000313" key="11">
    <source>
        <dbReference type="Proteomes" id="UP001501746"/>
    </source>
</evidence>
<evidence type="ECO:0000256" key="7">
    <source>
        <dbReference type="ARBA" id="ARBA00023235"/>
    </source>
</evidence>
<keyword evidence="4" id="KW-0125">Carotenoid biosynthesis</keyword>
<evidence type="ECO:0000256" key="5">
    <source>
        <dbReference type="ARBA" id="ARBA00022989"/>
    </source>
</evidence>
<dbReference type="NCBIfam" id="TIGR03462">
    <property type="entry name" value="CarR_dom_SF"/>
    <property type="match status" value="1"/>
</dbReference>
<evidence type="ECO:0000256" key="8">
    <source>
        <dbReference type="SAM" id="Phobius"/>
    </source>
</evidence>
<dbReference type="EMBL" id="BAAANK010000005">
    <property type="protein sequence ID" value="GAA1836015.1"/>
    <property type="molecule type" value="Genomic_DNA"/>
</dbReference>
<evidence type="ECO:0000259" key="9">
    <source>
        <dbReference type="Pfam" id="PF18916"/>
    </source>
</evidence>
<dbReference type="Pfam" id="PF18916">
    <property type="entry name" value="Lycopene_cyc"/>
    <property type="match status" value="1"/>
</dbReference>
<feature type="transmembrane region" description="Helical" evidence="8">
    <location>
        <begin position="35"/>
        <end position="61"/>
    </location>
</feature>
<proteinExistence type="predicted"/>
<reference evidence="10 11" key="1">
    <citation type="journal article" date="2019" name="Int. J. Syst. Evol. Microbiol.">
        <title>The Global Catalogue of Microorganisms (GCM) 10K type strain sequencing project: providing services to taxonomists for standard genome sequencing and annotation.</title>
        <authorList>
            <consortium name="The Broad Institute Genomics Platform"/>
            <consortium name="The Broad Institute Genome Sequencing Center for Infectious Disease"/>
            <person name="Wu L."/>
            <person name="Ma J."/>
        </authorList>
    </citation>
    <scope>NUCLEOTIDE SEQUENCE [LARGE SCALE GENOMIC DNA]</scope>
    <source>
        <strain evidence="10 11">JCM 14323</strain>
    </source>
</reference>
<sequence>MTYLLICIPFVLVAVAVAIVATMRMPRAARRRRWLALGAGAFLLAVLTAVFDSIMIAAGLFGYADGTRLGPTVGLAPVEDFAYPLATLLLVPAVFSLLVGRPRTVGREDAR</sequence>
<dbReference type="RefSeq" id="WP_157426413.1">
    <property type="nucleotide sequence ID" value="NZ_BAAANK010000005.1"/>
</dbReference>
<comment type="subcellular location">
    <subcellularLocation>
        <location evidence="1">Membrane</location>
        <topology evidence="1">Multi-pass membrane protein</topology>
    </subcellularLocation>
</comment>
<feature type="transmembrane region" description="Helical" evidence="8">
    <location>
        <begin position="81"/>
        <end position="99"/>
    </location>
</feature>
<feature type="domain" description="Lycopene cyclase" evidence="9">
    <location>
        <begin position="10"/>
        <end position="97"/>
    </location>
</feature>
<evidence type="ECO:0000313" key="10">
    <source>
        <dbReference type="EMBL" id="GAA1836015.1"/>
    </source>
</evidence>
<keyword evidence="5 8" id="KW-1133">Transmembrane helix</keyword>
<gene>
    <name evidence="10" type="ORF">GCM10009750_20870</name>
</gene>
<evidence type="ECO:0000256" key="4">
    <source>
        <dbReference type="ARBA" id="ARBA00022746"/>
    </source>
</evidence>
<name>A0ABN2MSE8_9MICO</name>
<evidence type="ECO:0000256" key="3">
    <source>
        <dbReference type="ARBA" id="ARBA00022692"/>
    </source>
</evidence>
<dbReference type="InterPro" id="IPR017825">
    <property type="entry name" value="Lycopene_cyclase_dom"/>
</dbReference>
<keyword evidence="7" id="KW-0413">Isomerase</keyword>